<reference evidence="4 5" key="1">
    <citation type="journal article" date="2014" name="Int. J. Syst. Evol. Microbiol.">
        <title>Complete genome sequence of Corynebacterium casei LMG S-19264T (=DSM 44701T), isolated from a smear-ripened cheese.</title>
        <authorList>
            <consortium name="US DOE Joint Genome Institute (JGI-PGF)"/>
            <person name="Walter F."/>
            <person name="Albersmeier A."/>
            <person name="Kalinowski J."/>
            <person name="Ruckert C."/>
        </authorList>
    </citation>
    <scope>NUCLEOTIDE SEQUENCE [LARGE SCALE GENOMIC DNA]</scope>
    <source>
        <strain evidence="4 5">CCM 8669</strain>
    </source>
</reference>
<dbReference type="PANTHER" id="PTHR43877">
    <property type="entry name" value="AMINOALKYLPHOSPHONATE N-ACETYLTRANSFERASE-RELATED-RELATED"/>
    <property type="match status" value="1"/>
</dbReference>
<proteinExistence type="predicted"/>
<evidence type="ECO:0000259" key="3">
    <source>
        <dbReference type="PROSITE" id="PS51186"/>
    </source>
</evidence>
<keyword evidence="2" id="KW-0012">Acyltransferase</keyword>
<organism evidence="4 5">
    <name type="scientific">Rothia aerolata</name>
    <dbReference type="NCBI Taxonomy" id="1812262"/>
    <lineage>
        <taxon>Bacteria</taxon>
        <taxon>Bacillati</taxon>
        <taxon>Actinomycetota</taxon>
        <taxon>Actinomycetes</taxon>
        <taxon>Micrococcales</taxon>
        <taxon>Micrococcaceae</taxon>
        <taxon>Rothia</taxon>
    </lineage>
</organism>
<dbReference type="SUPFAM" id="SSF55729">
    <property type="entry name" value="Acyl-CoA N-acyltransferases (Nat)"/>
    <property type="match status" value="1"/>
</dbReference>
<evidence type="ECO:0000256" key="2">
    <source>
        <dbReference type="ARBA" id="ARBA00023315"/>
    </source>
</evidence>
<dbReference type="PROSITE" id="PS51186">
    <property type="entry name" value="GNAT"/>
    <property type="match status" value="1"/>
</dbReference>
<dbReference type="InterPro" id="IPR000182">
    <property type="entry name" value="GNAT_dom"/>
</dbReference>
<evidence type="ECO:0000256" key="1">
    <source>
        <dbReference type="ARBA" id="ARBA00022679"/>
    </source>
</evidence>
<keyword evidence="5" id="KW-1185">Reference proteome</keyword>
<evidence type="ECO:0000313" key="5">
    <source>
        <dbReference type="Proteomes" id="UP000600171"/>
    </source>
</evidence>
<dbReference type="PANTHER" id="PTHR43877:SF2">
    <property type="entry name" value="AMINOALKYLPHOSPHONATE N-ACETYLTRANSFERASE-RELATED"/>
    <property type="match status" value="1"/>
</dbReference>
<dbReference type="InterPro" id="IPR016181">
    <property type="entry name" value="Acyl_CoA_acyltransferase"/>
</dbReference>
<dbReference type="InterPro" id="IPR050832">
    <property type="entry name" value="Bact_Acetyltransf"/>
</dbReference>
<accession>A0A917MSG2</accession>
<dbReference type="RefSeq" id="WP_188359258.1">
    <property type="nucleotide sequence ID" value="NZ_BMDC01000001.1"/>
</dbReference>
<feature type="domain" description="N-acetyltransferase" evidence="3">
    <location>
        <begin position="30"/>
        <end position="190"/>
    </location>
</feature>
<keyword evidence="1" id="KW-0808">Transferase</keyword>
<dbReference type="EMBL" id="BMDC01000001">
    <property type="protein sequence ID" value="GGH61550.1"/>
    <property type="molecule type" value="Genomic_DNA"/>
</dbReference>
<dbReference type="AlphaFoldDB" id="A0A917MSG2"/>
<dbReference type="Proteomes" id="UP000600171">
    <property type="component" value="Unassembled WGS sequence"/>
</dbReference>
<dbReference type="CDD" id="cd04301">
    <property type="entry name" value="NAT_SF"/>
    <property type="match status" value="1"/>
</dbReference>
<dbReference type="GO" id="GO:0016747">
    <property type="term" value="F:acyltransferase activity, transferring groups other than amino-acyl groups"/>
    <property type="evidence" value="ECO:0007669"/>
    <property type="project" value="InterPro"/>
</dbReference>
<protein>
    <recommendedName>
        <fullName evidence="3">N-acetyltransferase domain-containing protein</fullName>
    </recommendedName>
</protein>
<evidence type="ECO:0000313" key="4">
    <source>
        <dbReference type="EMBL" id="GGH61550.1"/>
    </source>
</evidence>
<name>A0A917MSG2_9MICC</name>
<comment type="caution">
    <text evidence="4">The sequence shown here is derived from an EMBL/GenBank/DDBJ whole genome shotgun (WGS) entry which is preliminary data.</text>
</comment>
<dbReference type="Gene3D" id="3.40.630.30">
    <property type="match status" value="1"/>
</dbReference>
<gene>
    <name evidence="4" type="ORF">GCM10007359_10820</name>
</gene>
<dbReference type="Pfam" id="PF00583">
    <property type="entry name" value="Acetyltransf_1"/>
    <property type="match status" value="1"/>
</dbReference>
<sequence length="193" mass="21294">MAQYLIDAPAPPLPNLEFVYTGMDDPRAAFMLADLQGEYDRLYPSQARAAEEDKEINSYPASAFSPEEGGAFLLVLSGGEAVAGGALMRTHDSLALENSAEFKRIWTHPKFRGLGLSKYLLAELENQAARMGYDHVFLTTGPKQPVAVALYRATGYAHRQAETPAGFPFHAFQKPLSEHRRALNLELTPEPQE</sequence>